<protein>
    <submittedName>
        <fullName evidence="1">Apolipoprotein F</fullName>
    </submittedName>
</protein>
<dbReference type="EMBL" id="JWIN03000012">
    <property type="protein sequence ID" value="KAB1270610.1"/>
    <property type="molecule type" value="Genomic_DNA"/>
</dbReference>
<dbReference type="GO" id="GO:0008203">
    <property type="term" value="P:cholesterol metabolic process"/>
    <property type="evidence" value="ECO:0007669"/>
    <property type="project" value="TreeGrafter"/>
</dbReference>
<dbReference type="GO" id="GO:0005615">
    <property type="term" value="C:extracellular space"/>
    <property type="evidence" value="ECO:0007669"/>
    <property type="project" value="TreeGrafter"/>
</dbReference>
<keyword evidence="2" id="KW-1185">Reference proteome</keyword>
<dbReference type="InterPro" id="IPR026114">
    <property type="entry name" value="APOF"/>
</dbReference>
<evidence type="ECO:0000313" key="2">
    <source>
        <dbReference type="Proteomes" id="UP000299084"/>
    </source>
</evidence>
<dbReference type="PANTHER" id="PTHR15011:SF3">
    <property type="entry name" value="APOLIPOPROTEIN F"/>
    <property type="match status" value="1"/>
</dbReference>
<evidence type="ECO:0000313" key="1">
    <source>
        <dbReference type="EMBL" id="KAB1270610.1"/>
    </source>
</evidence>
<reference evidence="1 2" key="1">
    <citation type="journal article" date="2019" name="Mol. Ecol. Resour.">
        <title>Improving Illumina assemblies with Hi-C and long reads: an example with the North African dromedary.</title>
        <authorList>
            <person name="Elbers J.P."/>
            <person name="Rogers M.F."/>
            <person name="Perelman P.L."/>
            <person name="Proskuryakova A.A."/>
            <person name="Serdyukova N.A."/>
            <person name="Johnson W.E."/>
            <person name="Horin P."/>
            <person name="Corander J."/>
            <person name="Murphy D."/>
            <person name="Burger P.A."/>
        </authorList>
    </citation>
    <scope>NUCLEOTIDE SEQUENCE [LARGE SCALE GENOMIC DNA]</scope>
    <source>
        <strain evidence="1">Drom800</strain>
        <tissue evidence="1">Blood</tissue>
    </source>
</reference>
<organism evidence="1 2">
    <name type="scientific">Camelus dromedarius</name>
    <name type="common">Dromedary</name>
    <name type="synonym">Arabian camel</name>
    <dbReference type="NCBI Taxonomy" id="9838"/>
    <lineage>
        <taxon>Eukaryota</taxon>
        <taxon>Metazoa</taxon>
        <taxon>Chordata</taxon>
        <taxon>Craniata</taxon>
        <taxon>Vertebrata</taxon>
        <taxon>Euteleostomi</taxon>
        <taxon>Mammalia</taxon>
        <taxon>Eutheria</taxon>
        <taxon>Laurasiatheria</taxon>
        <taxon>Artiodactyla</taxon>
        <taxon>Tylopoda</taxon>
        <taxon>Camelidae</taxon>
        <taxon>Camelus</taxon>
    </lineage>
</organism>
<keyword evidence="1" id="KW-0449">Lipoprotein</keyword>
<gene>
    <name evidence="1" type="ORF">Cadr_000016661</name>
</gene>
<dbReference type="STRING" id="9838.ENSCDRP00005009228"/>
<dbReference type="Pfam" id="PF15148">
    <property type="entry name" value="Apolipo_F"/>
    <property type="match status" value="1"/>
</dbReference>
<sequence>MEQRSRQNRIEELPNLARQSHFLIAGLCAHSVPDMRGLRLIMMPIELLLCYYLYAVDAISYGNQTNVLMHLPSSLGSWPPSSDPLSCQMLLPKSLPGFIHMAPLPKFLVSLPLMIALEETGCQAEVRVLQLQLYRQVGVNATQILMRHLQELEKSRSTGRRVSVDALASALQLLAREHPGPQRARRAFSVKDCEQEQEQGVYNTVQLLPVVGTFYSLGTALYYAAQNCLDKAKERGQDGVIDLGYDLLMAMGGPKGLLIGIALKPAVKFGVQQLIQYYSEKEANTPPPETSKEVLGDTLVASDLEETTTMVPLVSELVSSAPSWSWNLFKGYGL</sequence>
<dbReference type="PANTHER" id="PTHR15011">
    <property type="entry name" value="APOLIPOPROTEIN F"/>
    <property type="match status" value="1"/>
</dbReference>
<name>A0A5N4DHN2_CAMDR</name>
<dbReference type="AlphaFoldDB" id="A0A5N4DHN2"/>
<proteinExistence type="predicted"/>
<dbReference type="OrthoDB" id="9895613at2759"/>
<accession>A0A5N4DHN2</accession>
<comment type="caution">
    <text evidence="1">The sequence shown here is derived from an EMBL/GenBank/DDBJ whole genome shotgun (WGS) entry which is preliminary data.</text>
</comment>
<dbReference type="Proteomes" id="UP000299084">
    <property type="component" value="Unassembled WGS sequence"/>
</dbReference>